<dbReference type="EMBL" id="LSBJ02000002">
    <property type="protein sequence ID" value="OAQ70585.2"/>
    <property type="molecule type" value="Genomic_DNA"/>
</dbReference>
<gene>
    <name evidence="3" type="ORF">VFPPC_13381</name>
</gene>
<keyword evidence="1" id="KW-0175">Coiled coil</keyword>
<reference evidence="3 4" key="1">
    <citation type="journal article" date="2016" name="PLoS Pathog.">
        <title>Biosynthesis of antibiotic leucinostatins in bio-control fungus Purpureocillium lilacinum and their inhibition on phytophthora revealed by genome mining.</title>
        <authorList>
            <person name="Wang G."/>
            <person name="Liu Z."/>
            <person name="Lin R."/>
            <person name="Li E."/>
            <person name="Mao Z."/>
            <person name="Ling J."/>
            <person name="Yang Y."/>
            <person name="Yin W.B."/>
            <person name="Xie B."/>
        </authorList>
    </citation>
    <scope>NUCLEOTIDE SEQUENCE [LARGE SCALE GENOMIC DNA]</scope>
    <source>
        <strain evidence="3">170</strain>
    </source>
</reference>
<accession>A0A179FY39</accession>
<dbReference type="KEGG" id="pchm:VFPPC_13381"/>
<name>A0A179FY39_METCM</name>
<dbReference type="AlphaFoldDB" id="A0A179FY39"/>
<dbReference type="GeneID" id="28855152"/>
<keyword evidence="4" id="KW-1185">Reference proteome</keyword>
<proteinExistence type="predicted"/>
<sequence>MPILSSTPRTVRKKDSDSDKDWGPDMTMPKRKRHPRKKDALESGSAAQPAARRKKLTLHKSTDSNAIDLSKGLSNERGERGAASDTESTQTAKAMSASSLGTAGKKRPFQRSEYDDAIPKRPKKSEEVKELLGSILENMQTSEERVERAEVLITSLEHELIKYQKALVDMEEKGTRRLADIASLTAEKATLRAENDKLKHDLEKFKRDTDEVRQQAVLALEEAEQKNANENQVSTTSTLQNWKLLQYQIHRFVVLNLKTHPKEIGTQVLGMARLIKLCREKSELQVPLLERFIWSVLVGFFRGETNIWGEKFMPAFTACYRDVKGVHQNKPNALRALGLVKSKVTDVIYTELGLNDERIRCHMDWVCEQLQPFKTDPESSLQDGMTGIFQSAIQLTKGFMTSRAIYELKPASFRPFPDNETMPFDGNTMETTSHIGTNHGKNELKTSDDNSVDAVSTIVVGSPESGSDFGSIPYEVENMKPKSNNNVKFTVSDNSEDMAASHGNEIPASASHIDDEGTVSDRNDIIERAEYFVRVLQCPALYVTGTEEGERFERRELICKARVAVSLRRVARHRQGKGH</sequence>
<protein>
    <submittedName>
        <fullName evidence="3">Uncharacterized protein</fullName>
    </submittedName>
</protein>
<dbReference type="RefSeq" id="XP_018147122.2">
    <property type="nucleotide sequence ID" value="XM_018291158.2"/>
</dbReference>
<evidence type="ECO:0000313" key="3">
    <source>
        <dbReference type="EMBL" id="OAQ70585.2"/>
    </source>
</evidence>
<evidence type="ECO:0000256" key="1">
    <source>
        <dbReference type="SAM" id="Coils"/>
    </source>
</evidence>
<comment type="caution">
    <text evidence="3">The sequence shown here is derived from an EMBL/GenBank/DDBJ whole genome shotgun (WGS) entry which is preliminary data.</text>
</comment>
<feature type="compositionally biased region" description="Basic and acidic residues" evidence="2">
    <location>
        <begin position="13"/>
        <end position="23"/>
    </location>
</feature>
<evidence type="ECO:0000256" key="2">
    <source>
        <dbReference type="SAM" id="MobiDB-lite"/>
    </source>
</evidence>
<feature type="compositionally biased region" description="Polar residues" evidence="2">
    <location>
        <begin position="85"/>
        <end position="101"/>
    </location>
</feature>
<evidence type="ECO:0000313" key="4">
    <source>
        <dbReference type="Proteomes" id="UP000078397"/>
    </source>
</evidence>
<feature type="region of interest" description="Disordered" evidence="2">
    <location>
        <begin position="1"/>
        <end position="127"/>
    </location>
</feature>
<feature type="coiled-coil region" evidence="1">
    <location>
        <begin position="139"/>
        <end position="233"/>
    </location>
</feature>
<feature type="compositionally biased region" description="Basic and acidic residues" evidence="2">
    <location>
        <begin position="110"/>
        <end position="127"/>
    </location>
</feature>
<organism evidence="3 4">
    <name type="scientific">Pochonia chlamydosporia 170</name>
    <dbReference type="NCBI Taxonomy" id="1380566"/>
    <lineage>
        <taxon>Eukaryota</taxon>
        <taxon>Fungi</taxon>
        <taxon>Dikarya</taxon>
        <taxon>Ascomycota</taxon>
        <taxon>Pezizomycotina</taxon>
        <taxon>Sordariomycetes</taxon>
        <taxon>Hypocreomycetidae</taxon>
        <taxon>Hypocreales</taxon>
        <taxon>Clavicipitaceae</taxon>
        <taxon>Pochonia</taxon>
    </lineage>
</organism>
<dbReference type="Proteomes" id="UP000078397">
    <property type="component" value="Unassembled WGS sequence"/>
</dbReference>
<dbReference type="STRING" id="1380566.A0A179FY39"/>